<evidence type="ECO:0000256" key="4">
    <source>
        <dbReference type="ARBA" id="ARBA00023136"/>
    </source>
</evidence>
<keyword evidence="8" id="KW-1185">Reference proteome</keyword>
<dbReference type="Pfam" id="PF12698">
    <property type="entry name" value="ABC2_membrane_3"/>
    <property type="match status" value="1"/>
</dbReference>
<dbReference type="EMBL" id="JACHJO010000001">
    <property type="protein sequence ID" value="MBB6118401.1"/>
    <property type="molecule type" value="Genomic_DNA"/>
</dbReference>
<dbReference type="AlphaFoldDB" id="A0A841IPZ3"/>
<gene>
    <name evidence="7" type="ORF">FHS13_000329</name>
</gene>
<keyword evidence="4 5" id="KW-0472">Membrane</keyword>
<dbReference type="GO" id="GO:0016020">
    <property type="term" value="C:membrane"/>
    <property type="evidence" value="ECO:0007669"/>
    <property type="project" value="UniProtKB-SubCell"/>
</dbReference>
<feature type="transmembrane region" description="Helical" evidence="5">
    <location>
        <begin position="244"/>
        <end position="266"/>
    </location>
</feature>
<accession>A0A841IPZ3</accession>
<evidence type="ECO:0000256" key="5">
    <source>
        <dbReference type="SAM" id="Phobius"/>
    </source>
</evidence>
<proteinExistence type="predicted"/>
<feature type="transmembrane region" description="Helical" evidence="5">
    <location>
        <begin position="111"/>
        <end position="135"/>
    </location>
</feature>
<evidence type="ECO:0000313" key="8">
    <source>
        <dbReference type="Proteomes" id="UP000536604"/>
    </source>
</evidence>
<comment type="subcellular location">
    <subcellularLocation>
        <location evidence="1">Membrane</location>
        <topology evidence="1">Multi-pass membrane protein</topology>
    </subcellularLocation>
</comment>
<sequence length="277" mass="29172">MTIATTRTAPRPTMGALRQTLRLTRMEFTLFMRYKTAWLFLAMALFLIAVPLNTPGEEVFGGMASNELSALGMMGSIAVIIGVGHPSNVFTARREALVLKRMRAGGVPSAALFGAVTAIVAGFSLVIAALGVGLMVSVGAGMPQDPVMLLFAVALSAVPMTFLGLLITPLARNAESAQMAAMAPIMLLLFSGGVMPVGLFPDILHKIFSLLPSAATGQLIQAGYTGYDVFGGFEGASAVGPFELWVAALPSIGVLFAWTAVLGVAVHRWFKWDPRQA</sequence>
<evidence type="ECO:0000256" key="1">
    <source>
        <dbReference type="ARBA" id="ARBA00004141"/>
    </source>
</evidence>
<dbReference type="RefSeq" id="WP_184286210.1">
    <property type="nucleotide sequence ID" value="NZ_JACHJO010000001.1"/>
</dbReference>
<evidence type="ECO:0000256" key="2">
    <source>
        <dbReference type="ARBA" id="ARBA00022692"/>
    </source>
</evidence>
<feature type="transmembrane region" description="Helical" evidence="5">
    <location>
        <begin position="70"/>
        <end position="90"/>
    </location>
</feature>
<feature type="domain" description="ABC-2 type transporter transmembrane" evidence="6">
    <location>
        <begin position="70"/>
        <end position="265"/>
    </location>
</feature>
<evidence type="ECO:0000256" key="3">
    <source>
        <dbReference type="ARBA" id="ARBA00022989"/>
    </source>
</evidence>
<organism evidence="7 8">
    <name type="scientific">Nocardiopsis algeriensis</name>
    <dbReference type="NCBI Taxonomy" id="1478215"/>
    <lineage>
        <taxon>Bacteria</taxon>
        <taxon>Bacillati</taxon>
        <taxon>Actinomycetota</taxon>
        <taxon>Actinomycetes</taxon>
        <taxon>Streptosporangiales</taxon>
        <taxon>Nocardiopsidaceae</taxon>
        <taxon>Nocardiopsis</taxon>
    </lineage>
</organism>
<evidence type="ECO:0000313" key="7">
    <source>
        <dbReference type="EMBL" id="MBB6118401.1"/>
    </source>
</evidence>
<feature type="transmembrane region" description="Helical" evidence="5">
    <location>
        <begin position="179"/>
        <end position="200"/>
    </location>
</feature>
<protein>
    <submittedName>
        <fullName evidence="7">ABC-2 type transport system permease protein</fullName>
    </submittedName>
</protein>
<name>A0A841IPZ3_9ACTN</name>
<reference evidence="7 8" key="1">
    <citation type="submission" date="2020-08" db="EMBL/GenBank/DDBJ databases">
        <title>Genomic Encyclopedia of Type Strains, Phase III (KMG-III): the genomes of soil and plant-associated and newly described type strains.</title>
        <authorList>
            <person name="Whitman W."/>
        </authorList>
    </citation>
    <scope>NUCLEOTIDE SEQUENCE [LARGE SCALE GENOMIC DNA]</scope>
    <source>
        <strain evidence="7 8">CECT 8712</strain>
    </source>
</reference>
<keyword evidence="3 5" id="KW-1133">Transmembrane helix</keyword>
<feature type="transmembrane region" description="Helical" evidence="5">
    <location>
        <begin position="147"/>
        <end position="167"/>
    </location>
</feature>
<dbReference type="Proteomes" id="UP000536604">
    <property type="component" value="Unassembled WGS sequence"/>
</dbReference>
<evidence type="ECO:0000259" key="6">
    <source>
        <dbReference type="Pfam" id="PF12698"/>
    </source>
</evidence>
<keyword evidence="2 5" id="KW-0812">Transmembrane</keyword>
<comment type="caution">
    <text evidence="7">The sequence shown here is derived from an EMBL/GenBank/DDBJ whole genome shotgun (WGS) entry which is preliminary data.</text>
</comment>
<dbReference type="InterPro" id="IPR013525">
    <property type="entry name" value="ABC2_TM"/>
</dbReference>
<feature type="transmembrane region" description="Helical" evidence="5">
    <location>
        <begin position="31"/>
        <end position="50"/>
    </location>
</feature>
<dbReference type="GO" id="GO:0140359">
    <property type="term" value="F:ABC-type transporter activity"/>
    <property type="evidence" value="ECO:0007669"/>
    <property type="project" value="InterPro"/>
</dbReference>